<dbReference type="Proteomes" id="UP000256779">
    <property type="component" value="Unassembled WGS sequence"/>
</dbReference>
<reference evidence="1 2" key="1">
    <citation type="submission" date="2018-07" db="EMBL/GenBank/DDBJ databases">
        <title>Genomic Encyclopedia of Type Strains, Phase IV (KMG-IV): sequencing the most valuable type-strain genomes for metagenomic binning, comparative biology and taxonomic classification.</title>
        <authorList>
            <person name="Goeker M."/>
        </authorList>
    </citation>
    <scope>NUCLEOTIDE SEQUENCE [LARGE SCALE GENOMIC DNA]</scope>
    <source>
        <strain evidence="1 2">DSM 4134</strain>
    </source>
</reference>
<dbReference type="EMBL" id="QREG01000004">
    <property type="protein sequence ID" value="REE01140.1"/>
    <property type="molecule type" value="Genomic_DNA"/>
</dbReference>
<keyword evidence="2" id="KW-1185">Reference proteome</keyword>
<proteinExistence type="predicted"/>
<evidence type="ECO:0000313" key="2">
    <source>
        <dbReference type="Proteomes" id="UP000256779"/>
    </source>
</evidence>
<gene>
    <name evidence="1" type="ORF">C7460_104160</name>
</gene>
<sequence length="162" mass="18413">MASISNNYTDNYGGLKVIKYAIAQDLEDLIDWMTLWQDPDTIDVPQSVIDNHFHDISPILLTPQLQAPSEISAGNKQTNNSLEARFNKDRADIRSQLEKVTDRGLVLYIEDRNGAKKLIGTPESPMRQNEDYRTGMKMMDFNGYTFYFTGSTPHKPPLVNLT</sequence>
<dbReference type="AlphaFoldDB" id="A0A3D9L764"/>
<dbReference type="RefSeq" id="WP_115867226.1">
    <property type="nucleotide sequence ID" value="NZ_QREG01000004.1"/>
</dbReference>
<evidence type="ECO:0000313" key="1">
    <source>
        <dbReference type="EMBL" id="REE01140.1"/>
    </source>
</evidence>
<organism evidence="1 2">
    <name type="scientific">Marinoscillum furvescens DSM 4134</name>
    <dbReference type="NCBI Taxonomy" id="1122208"/>
    <lineage>
        <taxon>Bacteria</taxon>
        <taxon>Pseudomonadati</taxon>
        <taxon>Bacteroidota</taxon>
        <taxon>Cytophagia</taxon>
        <taxon>Cytophagales</taxon>
        <taxon>Reichenbachiellaceae</taxon>
        <taxon>Marinoscillum</taxon>
    </lineage>
</organism>
<accession>A0A3D9L764</accession>
<protein>
    <submittedName>
        <fullName evidence="1">Uncharacterized protein</fullName>
    </submittedName>
</protein>
<name>A0A3D9L764_MARFU</name>
<dbReference type="OrthoDB" id="877458at2"/>
<comment type="caution">
    <text evidence="1">The sequence shown here is derived from an EMBL/GenBank/DDBJ whole genome shotgun (WGS) entry which is preliminary data.</text>
</comment>